<reference evidence="2 3" key="1">
    <citation type="submission" date="2020-08" db="EMBL/GenBank/DDBJ databases">
        <title>Genomic Encyclopedia of Type Strains, Phase IV (KMG-IV): sequencing the most valuable type-strain genomes for metagenomic binning, comparative biology and taxonomic classification.</title>
        <authorList>
            <person name="Goeker M."/>
        </authorList>
    </citation>
    <scope>NUCLEOTIDE SEQUENCE [LARGE SCALE GENOMIC DNA]</scope>
    <source>
        <strain evidence="2 3">DSM 26944</strain>
    </source>
</reference>
<feature type="chain" id="PRO_5030938693" description="VirK protein" evidence="1">
    <location>
        <begin position="31"/>
        <end position="156"/>
    </location>
</feature>
<dbReference type="RefSeq" id="WP_183648145.1">
    <property type="nucleotide sequence ID" value="NZ_JACIJG010000002.1"/>
</dbReference>
<dbReference type="InterPro" id="IPR010694">
    <property type="entry name" value="Uncharacterised_VirK"/>
</dbReference>
<dbReference type="EMBL" id="JACIJG010000002">
    <property type="protein sequence ID" value="MBB5700874.1"/>
    <property type="molecule type" value="Genomic_DNA"/>
</dbReference>
<evidence type="ECO:0000256" key="1">
    <source>
        <dbReference type="SAM" id="SignalP"/>
    </source>
</evidence>
<name>A0A7W9EK31_9HYPH</name>
<evidence type="ECO:0000313" key="3">
    <source>
        <dbReference type="Proteomes" id="UP000555546"/>
    </source>
</evidence>
<gene>
    <name evidence="2" type="ORF">FHS76_000717</name>
</gene>
<dbReference type="AlphaFoldDB" id="A0A7W9EK31"/>
<dbReference type="Pfam" id="PF06903">
    <property type="entry name" value="VirK"/>
    <property type="match status" value="1"/>
</dbReference>
<organism evidence="2 3">
    <name type="scientific">Brucella daejeonensis</name>
    <dbReference type="NCBI Taxonomy" id="659015"/>
    <lineage>
        <taxon>Bacteria</taxon>
        <taxon>Pseudomonadati</taxon>
        <taxon>Pseudomonadota</taxon>
        <taxon>Alphaproteobacteria</taxon>
        <taxon>Hyphomicrobiales</taxon>
        <taxon>Brucellaceae</taxon>
        <taxon>Brucella/Ochrobactrum group</taxon>
        <taxon>Brucella</taxon>
    </lineage>
</organism>
<sequence>MTRKIGTFATLGRMSFATLVNLTFATGASAAEDGAVFASLEARALLGDKARSSLNLDKCRQLTGLTIQAPRGFWHEIVPSPVKSSTQDKAIVFTGTILIIGEDYTPITEFTRYVVQPDDTVFVTMRALPPKTYDIGTDIKTFSCKLGEGVTLTFGR</sequence>
<keyword evidence="3" id="KW-1185">Reference proteome</keyword>
<accession>A0A7W9EK31</accession>
<proteinExistence type="predicted"/>
<keyword evidence="1" id="KW-0732">Signal</keyword>
<feature type="signal peptide" evidence="1">
    <location>
        <begin position="1"/>
        <end position="30"/>
    </location>
</feature>
<dbReference type="Proteomes" id="UP000555546">
    <property type="component" value="Unassembled WGS sequence"/>
</dbReference>
<evidence type="ECO:0008006" key="4">
    <source>
        <dbReference type="Google" id="ProtNLM"/>
    </source>
</evidence>
<comment type="caution">
    <text evidence="2">The sequence shown here is derived from an EMBL/GenBank/DDBJ whole genome shotgun (WGS) entry which is preliminary data.</text>
</comment>
<protein>
    <recommendedName>
        <fullName evidence="4">VirK protein</fullName>
    </recommendedName>
</protein>
<evidence type="ECO:0000313" key="2">
    <source>
        <dbReference type="EMBL" id="MBB5700874.1"/>
    </source>
</evidence>